<sequence>MTDAQIIATAQQVGSQALRWLHSYYDRGLGGFGDEATFDLANPNDIYKPLGEVALATGLLLREGVAGADDTRIARQVIDLAWAELREGDLLYDRQLRYPLMTDPLEVYVHFARAGYRHRPLEEQLATLNRLHSVRASEQLPSRRLASANARRVIGLDQLEDWDALAAATWLGATPEPWLIDWLTAYYVTHSVFHLTDWGARPECLSPRIRDYLRDWLPAWLDVWQEVGHWDLVGELLIVAACIGELEQGTTGWAALASAQLPDGLLPKDANTATEGDPAQLLADHGHTAVVAVVAATTTLARALGGTAGASAGAPAVTLGAPPES</sequence>
<dbReference type="RefSeq" id="WP_344332122.1">
    <property type="nucleotide sequence ID" value="NZ_BAAAKJ010000112.1"/>
</dbReference>
<accession>A0ABN1XVW5</accession>
<name>A0ABN1XVW5_9ACTN</name>
<keyword evidence="3" id="KW-1185">Reference proteome</keyword>
<proteinExistence type="predicted"/>
<dbReference type="EMBL" id="BAAAKJ010000112">
    <property type="protein sequence ID" value="GAA1391538.1"/>
    <property type="molecule type" value="Genomic_DNA"/>
</dbReference>
<comment type="caution">
    <text evidence="2">The sequence shown here is derived from an EMBL/GenBank/DDBJ whole genome shotgun (WGS) entry which is preliminary data.</text>
</comment>
<dbReference type="InterPro" id="IPR054190">
    <property type="entry name" value="DUF6895"/>
</dbReference>
<organism evidence="2 3">
    <name type="scientific">Kitasatospora putterlickiae</name>
    <dbReference type="NCBI Taxonomy" id="221725"/>
    <lineage>
        <taxon>Bacteria</taxon>
        <taxon>Bacillati</taxon>
        <taxon>Actinomycetota</taxon>
        <taxon>Actinomycetes</taxon>
        <taxon>Kitasatosporales</taxon>
        <taxon>Streptomycetaceae</taxon>
        <taxon>Kitasatospora</taxon>
    </lineage>
</organism>
<dbReference type="Pfam" id="PF21836">
    <property type="entry name" value="DUF6895"/>
    <property type="match status" value="1"/>
</dbReference>
<dbReference type="Proteomes" id="UP001499863">
    <property type="component" value="Unassembled WGS sequence"/>
</dbReference>
<feature type="domain" description="DUF6895" evidence="1">
    <location>
        <begin position="15"/>
        <end position="297"/>
    </location>
</feature>
<evidence type="ECO:0000313" key="2">
    <source>
        <dbReference type="EMBL" id="GAA1391538.1"/>
    </source>
</evidence>
<evidence type="ECO:0000259" key="1">
    <source>
        <dbReference type="Pfam" id="PF21836"/>
    </source>
</evidence>
<gene>
    <name evidence="2" type="ORF">GCM10009639_21530</name>
</gene>
<protein>
    <recommendedName>
        <fullName evidence="1">DUF6895 domain-containing protein</fullName>
    </recommendedName>
</protein>
<evidence type="ECO:0000313" key="3">
    <source>
        <dbReference type="Proteomes" id="UP001499863"/>
    </source>
</evidence>
<reference evidence="2 3" key="1">
    <citation type="journal article" date="2019" name="Int. J. Syst. Evol. Microbiol.">
        <title>The Global Catalogue of Microorganisms (GCM) 10K type strain sequencing project: providing services to taxonomists for standard genome sequencing and annotation.</title>
        <authorList>
            <consortium name="The Broad Institute Genomics Platform"/>
            <consortium name="The Broad Institute Genome Sequencing Center for Infectious Disease"/>
            <person name="Wu L."/>
            <person name="Ma J."/>
        </authorList>
    </citation>
    <scope>NUCLEOTIDE SEQUENCE [LARGE SCALE GENOMIC DNA]</scope>
    <source>
        <strain evidence="2 3">JCM 12393</strain>
    </source>
</reference>